<evidence type="ECO:0000256" key="1">
    <source>
        <dbReference type="ARBA" id="ARBA00023015"/>
    </source>
</evidence>
<reference evidence="7" key="1">
    <citation type="submission" date="2016-06" db="EMBL/GenBank/DDBJ databases">
        <authorList>
            <person name="Varghese N."/>
            <person name="Submissions Spin"/>
        </authorList>
    </citation>
    <scope>NUCLEOTIDE SEQUENCE [LARGE SCALE GENOMIC DNA]</scope>
    <source>
        <strain evidence="7">DSM 44875</strain>
    </source>
</reference>
<proteinExistence type="predicted"/>
<evidence type="ECO:0000256" key="3">
    <source>
        <dbReference type="ARBA" id="ARBA00023163"/>
    </source>
</evidence>
<dbReference type="OrthoDB" id="9796019at2"/>
<dbReference type="EMBL" id="LT607412">
    <property type="protein sequence ID" value="SCF15233.1"/>
    <property type="molecule type" value="Genomic_DNA"/>
</dbReference>
<dbReference type="Gene3D" id="1.10.10.60">
    <property type="entry name" value="Homeodomain-like"/>
    <property type="match status" value="1"/>
</dbReference>
<dbReference type="RefSeq" id="WP_089021303.1">
    <property type="nucleotide sequence ID" value="NZ_LT607412.1"/>
</dbReference>
<dbReference type="PANTHER" id="PTHR30055:SF149">
    <property type="entry name" value="TETR-FAMILY TRANSCRIPTIONAL REGULATOR"/>
    <property type="match status" value="1"/>
</dbReference>
<evidence type="ECO:0000313" key="6">
    <source>
        <dbReference type="EMBL" id="SCF15233.1"/>
    </source>
</evidence>
<dbReference type="PROSITE" id="PS01081">
    <property type="entry name" value="HTH_TETR_1"/>
    <property type="match status" value="1"/>
</dbReference>
<dbReference type="PANTHER" id="PTHR30055">
    <property type="entry name" value="HTH-TYPE TRANSCRIPTIONAL REGULATOR RUTR"/>
    <property type="match status" value="1"/>
</dbReference>
<dbReference type="InterPro" id="IPR011075">
    <property type="entry name" value="TetR_C"/>
</dbReference>
<dbReference type="AlphaFoldDB" id="A0A1C4Y3E2"/>
<keyword evidence="3" id="KW-0804">Transcription</keyword>
<dbReference type="Proteomes" id="UP000198243">
    <property type="component" value="Chromosome I"/>
</dbReference>
<dbReference type="Pfam" id="PF16859">
    <property type="entry name" value="TetR_C_11"/>
    <property type="match status" value="1"/>
</dbReference>
<dbReference type="InterPro" id="IPR050109">
    <property type="entry name" value="HTH-type_TetR-like_transc_reg"/>
</dbReference>
<feature type="DNA-binding region" description="H-T-H motif" evidence="4">
    <location>
        <begin position="43"/>
        <end position="62"/>
    </location>
</feature>
<gene>
    <name evidence="6" type="ORF">GA0070607_6192</name>
</gene>
<dbReference type="InterPro" id="IPR001647">
    <property type="entry name" value="HTH_TetR"/>
</dbReference>
<dbReference type="InterPro" id="IPR023772">
    <property type="entry name" value="DNA-bd_HTH_TetR-type_CS"/>
</dbReference>
<dbReference type="GO" id="GO:0003700">
    <property type="term" value="F:DNA-binding transcription factor activity"/>
    <property type="evidence" value="ECO:0007669"/>
    <property type="project" value="TreeGrafter"/>
</dbReference>
<protein>
    <submittedName>
        <fullName evidence="6">Transcriptional regulator, TetR family</fullName>
    </submittedName>
</protein>
<sequence length="209" mass="22473">MLGGQQVGAGAGVPAARAARCTAADLFAVVIDLLREVGYDRMTIDAIAARAHVSKATIYRRWDGKAELVVAALRDRHVGVHNPPDTGSLRGDLIELLRATAAICVADCDLMQALTFAMRTNPELERLVRHQVLPAGRVASTAILVRAAARGEIPPEAGERDLFHDLAPALTMSRIVAHGLPADDAFLIQVVDQVLIPVLRYQPNRQAQP</sequence>
<dbReference type="GO" id="GO:0000976">
    <property type="term" value="F:transcription cis-regulatory region binding"/>
    <property type="evidence" value="ECO:0007669"/>
    <property type="project" value="TreeGrafter"/>
</dbReference>
<dbReference type="InterPro" id="IPR009057">
    <property type="entry name" value="Homeodomain-like_sf"/>
</dbReference>
<keyword evidence="1" id="KW-0805">Transcription regulation</keyword>
<evidence type="ECO:0000313" key="7">
    <source>
        <dbReference type="Proteomes" id="UP000198243"/>
    </source>
</evidence>
<keyword evidence="7" id="KW-1185">Reference proteome</keyword>
<dbReference type="SUPFAM" id="SSF48498">
    <property type="entry name" value="Tetracyclin repressor-like, C-terminal domain"/>
    <property type="match status" value="1"/>
</dbReference>
<evidence type="ECO:0000256" key="2">
    <source>
        <dbReference type="ARBA" id="ARBA00023125"/>
    </source>
</evidence>
<organism evidence="6 7">
    <name type="scientific">Micromonospora coriariae</name>
    <dbReference type="NCBI Taxonomy" id="285665"/>
    <lineage>
        <taxon>Bacteria</taxon>
        <taxon>Bacillati</taxon>
        <taxon>Actinomycetota</taxon>
        <taxon>Actinomycetes</taxon>
        <taxon>Micromonosporales</taxon>
        <taxon>Micromonosporaceae</taxon>
        <taxon>Micromonospora</taxon>
    </lineage>
</organism>
<name>A0A1C4Y3E2_9ACTN</name>
<dbReference type="SUPFAM" id="SSF46689">
    <property type="entry name" value="Homeodomain-like"/>
    <property type="match status" value="1"/>
</dbReference>
<feature type="domain" description="HTH tetR-type" evidence="5">
    <location>
        <begin position="20"/>
        <end position="80"/>
    </location>
</feature>
<dbReference type="InterPro" id="IPR036271">
    <property type="entry name" value="Tet_transcr_reg_TetR-rel_C_sf"/>
</dbReference>
<dbReference type="Gene3D" id="1.10.357.10">
    <property type="entry name" value="Tetracycline Repressor, domain 2"/>
    <property type="match status" value="1"/>
</dbReference>
<accession>A0A1C4Y3E2</accession>
<dbReference type="PROSITE" id="PS50977">
    <property type="entry name" value="HTH_TETR_2"/>
    <property type="match status" value="1"/>
</dbReference>
<dbReference type="Pfam" id="PF00440">
    <property type="entry name" value="TetR_N"/>
    <property type="match status" value="1"/>
</dbReference>
<keyword evidence="2 4" id="KW-0238">DNA-binding</keyword>
<evidence type="ECO:0000256" key="4">
    <source>
        <dbReference type="PROSITE-ProRule" id="PRU00335"/>
    </source>
</evidence>
<evidence type="ECO:0000259" key="5">
    <source>
        <dbReference type="PROSITE" id="PS50977"/>
    </source>
</evidence>